<keyword evidence="3" id="KW-1006">Bacterial flagellum protein export</keyword>
<proteinExistence type="inferred from homology"/>
<accession>A0A6G7VDR0</accession>
<dbReference type="AlphaFoldDB" id="A0A6G7VDR0"/>
<dbReference type="EMBL" id="CP048029">
    <property type="protein sequence ID" value="QIK37988.1"/>
    <property type="molecule type" value="Genomic_DNA"/>
</dbReference>
<dbReference type="PANTHER" id="PTHR30531">
    <property type="entry name" value="FLAGELLAR BIOSYNTHETIC PROTEIN FLHB"/>
    <property type="match status" value="1"/>
</dbReference>
<keyword evidence="3" id="KW-0653">Protein transport</keyword>
<evidence type="ECO:0000256" key="3">
    <source>
        <dbReference type="ARBA" id="ARBA00023225"/>
    </source>
</evidence>
<organism evidence="6 7">
    <name type="scientific">Caldichromatium japonicum</name>
    <dbReference type="NCBI Taxonomy" id="2699430"/>
    <lineage>
        <taxon>Bacteria</taxon>
        <taxon>Pseudomonadati</taxon>
        <taxon>Pseudomonadota</taxon>
        <taxon>Gammaproteobacteria</taxon>
        <taxon>Chromatiales</taxon>
        <taxon>Chromatiaceae</taxon>
        <taxon>Caldichromatium</taxon>
    </lineage>
</organism>
<evidence type="ECO:0000256" key="4">
    <source>
        <dbReference type="ARBA" id="ARBA00025078"/>
    </source>
</evidence>
<dbReference type="PANTHER" id="PTHR30531:SF12">
    <property type="entry name" value="FLAGELLAR BIOSYNTHETIC PROTEIN FLHB"/>
    <property type="match status" value="1"/>
</dbReference>
<dbReference type="InterPro" id="IPR006135">
    <property type="entry name" value="T3SS_substrate_exporter"/>
</dbReference>
<comment type="similarity">
    <text evidence="1">Belongs to the type III secretion exporter family.</text>
</comment>
<sequence>MNTPPERRPITKAVALAWDREHTPRVTAIGTGLTAEQILKIAAEHDIPLHNDPVLVEALAQVPLGAEIPRELYVAVAEVLAFIFLLAGIDPRRPVHLPADPPPAAPLSRKAPGYSTPMS</sequence>
<name>A0A6G7VDR0_9GAMM</name>
<dbReference type="Proteomes" id="UP000502699">
    <property type="component" value="Chromosome"/>
</dbReference>
<evidence type="ECO:0000256" key="1">
    <source>
        <dbReference type="ARBA" id="ARBA00010690"/>
    </source>
</evidence>
<evidence type="ECO:0000256" key="2">
    <source>
        <dbReference type="ARBA" id="ARBA00021622"/>
    </source>
</evidence>
<feature type="region of interest" description="Disordered" evidence="5">
    <location>
        <begin position="95"/>
        <end position="119"/>
    </location>
</feature>
<dbReference type="Pfam" id="PF01312">
    <property type="entry name" value="Bac_export_2"/>
    <property type="match status" value="1"/>
</dbReference>
<dbReference type="InterPro" id="IPR029025">
    <property type="entry name" value="T3SS_substrate_exporter_C"/>
</dbReference>
<dbReference type="GO" id="GO:0005886">
    <property type="term" value="C:plasma membrane"/>
    <property type="evidence" value="ECO:0007669"/>
    <property type="project" value="TreeGrafter"/>
</dbReference>
<evidence type="ECO:0000256" key="5">
    <source>
        <dbReference type="SAM" id="MobiDB-lite"/>
    </source>
</evidence>
<dbReference type="RefSeq" id="WP_166270751.1">
    <property type="nucleotide sequence ID" value="NZ_CP048029.1"/>
</dbReference>
<evidence type="ECO:0000313" key="7">
    <source>
        <dbReference type="Proteomes" id="UP000502699"/>
    </source>
</evidence>
<dbReference type="GO" id="GO:0009306">
    <property type="term" value="P:protein secretion"/>
    <property type="evidence" value="ECO:0007669"/>
    <property type="project" value="InterPro"/>
</dbReference>
<comment type="function">
    <text evidence="4">Required for formation of the rod structure in the basal body of the flagellar apparatus. Together with FliI and FliH, may constitute the export apparatus of flagellin.</text>
</comment>
<keyword evidence="3" id="KW-0813">Transport</keyword>
<evidence type="ECO:0000313" key="6">
    <source>
        <dbReference type="EMBL" id="QIK37988.1"/>
    </source>
</evidence>
<dbReference type="SUPFAM" id="SSF160544">
    <property type="entry name" value="EscU C-terminal domain-like"/>
    <property type="match status" value="1"/>
</dbReference>
<dbReference type="Gene3D" id="3.40.1690.10">
    <property type="entry name" value="secretion proteins EscU"/>
    <property type="match status" value="1"/>
</dbReference>
<reference evidence="7" key="1">
    <citation type="submission" date="2020-01" db="EMBL/GenBank/DDBJ databases">
        <title>Caldichromatium gen. nov., sp. nov., a thermophilic purple sulfur bacterium member of the family Chromatiaceae isolated from Nakabusa hot spring, Japan.</title>
        <authorList>
            <person name="Saini M.K."/>
            <person name="Hanada S."/>
            <person name="Tank M."/>
        </authorList>
    </citation>
    <scope>NUCLEOTIDE SEQUENCE [LARGE SCALE GENOMIC DNA]</scope>
    <source>
        <strain evidence="7">No.7</strain>
    </source>
</reference>
<dbReference type="KEGG" id="cjap:GWK36_08310"/>
<keyword evidence="7" id="KW-1185">Reference proteome</keyword>
<gene>
    <name evidence="6" type="ORF">GWK36_08310</name>
</gene>
<protein>
    <recommendedName>
        <fullName evidence="2">Flagellar biosynthetic protein FlhB</fullName>
    </recommendedName>
</protein>